<organism evidence="1 2">
    <name type="scientific">Deinococcus roseus</name>
    <dbReference type="NCBI Taxonomy" id="392414"/>
    <lineage>
        <taxon>Bacteria</taxon>
        <taxon>Thermotogati</taxon>
        <taxon>Deinococcota</taxon>
        <taxon>Deinococci</taxon>
        <taxon>Deinococcales</taxon>
        <taxon>Deinococcaceae</taxon>
        <taxon>Deinococcus</taxon>
    </lineage>
</organism>
<gene>
    <name evidence="1" type="ORF">GCM10008938_16010</name>
</gene>
<evidence type="ECO:0000313" key="2">
    <source>
        <dbReference type="Proteomes" id="UP000632222"/>
    </source>
</evidence>
<dbReference type="EMBL" id="BMOD01000004">
    <property type="protein sequence ID" value="GGJ30764.1"/>
    <property type="molecule type" value="Genomic_DNA"/>
</dbReference>
<dbReference type="InterPro" id="IPR021710">
    <property type="entry name" value="DUF3293"/>
</dbReference>
<keyword evidence="2" id="KW-1185">Reference proteome</keyword>
<sequence length="147" mass="16455">MQKTVSPAQVQALIQTYLSSPYTLQGHRLCLKDRPETVPVHFPERWAMVTACNPHSQKLAAALNQQRNAALSEAIQNLGCLFYGYRAGEGDWEEAGFLIQDISLAASVRLGKNFQQNAVLYGTGNRVALVWLEPLLLIRMWWGGLTR</sequence>
<name>A0ABQ2CZ10_9DEIO</name>
<evidence type="ECO:0000313" key="1">
    <source>
        <dbReference type="EMBL" id="GGJ30764.1"/>
    </source>
</evidence>
<accession>A0ABQ2CZ10</accession>
<comment type="caution">
    <text evidence="1">The sequence shown here is derived from an EMBL/GenBank/DDBJ whole genome shotgun (WGS) entry which is preliminary data.</text>
</comment>
<evidence type="ECO:0008006" key="3">
    <source>
        <dbReference type="Google" id="ProtNLM"/>
    </source>
</evidence>
<dbReference type="Proteomes" id="UP000632222">
    <property type="component" value="Unassembled WGS sequence"/>
</dbReference>
<proteinExistence type="predicted"/>
<protein>
    <recommendedName>
        <fullName evidence="3">DUF3293 domain-containing protein</fullName>
    </recommendedName>
</protein>
<dbReference type="RefSeq" id="WP_189002155.1">
    <property type="nucleotide sequence ID" value="NZ_BMOD01000004.1"/>
</dbReference>
<dbReference type="Pfam" id="PF11697">
    <property type="entry name" value="DUF3293"/>
    <property type="match status" value="1"/>
</dbReference>
<reference evidence="2" key="1">
    <citation type="journal article" date="2019" name="Int. J. Syst. Evol. Microbiol.">
        <title>The Global Catalogue of Microorganisms (GCM) 10K type strain sequencing project: providing services to taxonomists for standard genome sequencing and annotation.</title>
        <authorList>
            <consortium name="The Broad Institute Genomics Platform"/>
            <consortium name="The Broad Institute Genome Sequencing Center for Infectious Disease"/>
            <person name="Wu L."/>
            <person name="Ma J."/>
        </authorList>
    </citation>
    <scope>NUCLEOTIDE SEQUENCE [LARGE SCALE GENOMIC DNA]</scope>
    <source>
        <strain evidence="2">JCM 14370</strain>
    </source>
</reference>